<feature type="domain" description="Major facilitator superfamily (MFS) profile" evidence="7">
    <location>
        <begin position="81"/>
        <end position="553"/>
    </location>
</feature>
<evidence type="ECO:0000256" key="4">
    <source>
        <dbReference type="ARBA" id="ARBA00023136"/>
    </source>
</evidence>
<feature type="transmembrane region" description="Helical" evidence="6">
    <location>
        <begin position="248"/>
        <end position="268"/>
    </location>
</feature>
<evidence type="ECO:0000259" key="7">
    <source>
        <dbReference type="PROSITE" id="PS50850"/>
    </source>
</evidence>
<dbReference type="Gene3D" id="1.20.1250.20">
    <property type="entry name" value="MFS general substrate transporter like domains"/>
    <property type="match status" value="1"/>
</dbReference>
<dbReference type="RefSeq" id="XP_029240008.1">
    <property type="nucleotide sequence ID" value="XM_029380167.1"/>
</dbReference>
<dbReference type="Proteomes" id="UP000283634">
    <property type="component" value="Unassembled WGS sequence"/>
</dbReference>
<keyword evidence="4 6" id="KW-0472">Membrane</keyword>
<dbReference type="AlphaFoldDB" id="A0A422NQJ7"/>
<dbReference type="GO" id="GO:0022857">
    <property type="term" value="F:transmembrane transporter activity"/>
    <property type="evidence" value="ECO:0007669"/>
    <property type="project" value="InterPro"/>
</dbReference>
<evidence type="ECO:0000256" key="3">
    <source>
        <dbReference type="ARBA" id="ARBA00022989"/>
    </source>
</evidence>
<dbReference type="InterPro" id="IPR011701">
    <property type="entry name" value="MFS"/>
</dbReference>
<evidence type="ECO:0000313" key="8">
    <source>
        <dbReference type="EMBL" id="RNF07743.1"/>
    </source>
</evidence>
<dbReference type="PROSITE" id="PS50850">
    <property type="entry name" value="MFS"/>
    <property type="match status" value="1"/>
</dbReference>
<dbReference type="PANTHER" id="PTHR10924">
    <property type="entry name" value="MAJOR FACILITATOR SUPERFAMILY PROTEIN-RELATED"/>
    <property type="match status" value="1"/>
</dbReference>
<comment type="caution">
    <text evidence="8">The sequence shown here is derived from an EMBL/GenBank/DDBJ whole genome shotgun (WGS) entry which is preliminary data.</text>
</comment>
<feature type="transmembrane region" description="Helical" evidence="6">
    <location>
        <begin position="179"/>
        <end position="200"/>
    </location>
</feature>
<feature type="transmembrane region" description="Helical" evidence="6">
    <location>
        <begin position="424"/>
        <end position="443"/>
    </location>
</feature>
<dbReference type="InterPro" id="IPR049680">
    <property type="entry name" value="FLVCR1-2_SLC49-like"/>
</dbReference>
<feature type="transmembrane region" description="Helical" evidence="6">
    <location>
        <begin position="150"/>
        <end position="173"/>
    </location>
</feature>
<dbReference type="OrthoDB" id="422206at2759"/>
<reference evidence="8 9" key="1">
    <citation type="journal article" date="2018" name="BMC Genomics">
        <title>Genomic comparison of Trypanosoma conorhini and Trypanosoma rangeli to Trypanosoma cruzi strains of high and low virulence.</title>
        <authorList>
            <person name="Bradwell K.R."/>
            <person name="Koparde V.N."/>
            <person name="Matveyev A.V."/>
            <person name="Serrano M.G."/>
            <person name="Alves J.M."/>
            <person name="Parikh H."/>
            <person name="Huang B."/>
            <person name="Lee V."/>
            <person name="Espinosa-Alvarez O."/>
            <person name="Ortiz P.A."/>
            <person name="Costa-Martins A.G."/>
            <person name="Teixeira M.M."/>
            <person name="Buck G.A."/>
        </authorList>
    </citation>
    <scope>NUCLEOTIDE SEQUENCE [LARGE SCALE GENOMIC DNA]</scope>
    <source>
        <strain evidence="8 9">AM80</strain>
    </source>
</reference>
<evidence type="ECO:0000256" key="2">
    <source>
        <dbReference type="ARBA" id="ARBA00022692"/>
    </source>
</evidence>
<dbReference type="GO" id="GO:0016020">
    <property type="term" value="C:membrane"/>
    <property type="evidence" value="ECO:0007669"/>
    <property type="project" value="UniProtKB-SubCell"/>
</dbReference>
<evidence type="ECO:0000256" key="5">
    <source>
        <dbReference type="SAM" id="MobiDB-lite"/>
    </source>
</evidence>
<organism evidence="8 9">
    <name type="scientific">Trypanosoma rangeli</name>
    <dbReference type="NCBI Taxonomy" id="5698"/>
    <lineage>
        <taxon>Eukaryota</taxon>
        <taxon>Discoba</taxon>
        <taxon>Euglenozoa</taxon>
        <taxon>Kinetoplastea</taxon>
        <taxon>Metakinetoplastina</taxon>
        <taxon>Trypanosomatida</taxon>
        <taxon>Trypanosomatidae</taxon>
        <taxon>Trypanosoma</taxon>
        <taxon>Herpetosoma</taxon>
    </lineage>
</organism>
<feature type="region of interest" description="Disordered" evidence="5">
    <location>
        <begin position="303"/>
        <end position="327"/>
    </location>
</feature>
<keyword evidence="3 6" id="KW-1133">Transmembrane helix</keyword>
<comment type="subcellular location">
    <subcellularLocation>
        <location evidence="1">Membrane</location>
        <topology evidence="1">Multi-pass membrane protein</topology>
    </subcellularLocation>
</comment>
<dbReference type="PANTHER" id="PTHR10924:SF6">
    <property type="entry name" value="SOLUTE CARRIER FAMILY 49 MEMBER A3"/>
    <property type="match status" value="1"/>
</dbReference>
<keyword evidence="2 6" id="KW-0812">Transmembrane</keyword>
<feature type="transmembrane region" description="Helical" evidence="6">
    <location>
        <begin position="394"/>
        <end position="412"/>
    </location>
</feature>
<feature type="compositionally biased region" description="Basic and acidic residues" evidence="5">
    <location>
        <begin position="308"/>
        <end position="317"/>
    </location>
</feature>
<name>A0A422NQJ7_TRYRA</name>
<accession>A0A422NQJ7</accession>
<dbReference type="InterPro" id="IPR020846">
    <property type="entry name" value="MFS_dom"/>
</dbReference>
<keyword evidence="9" id="KW-1185">Reference proteome</keyword>
<sequence>MEACLQLSWISFVFCFGVVFCQHRAGGKVIFVLTMSVVPAVRGLTDAEVMEPSHFARESSDDTNGDGTPQPLPLQLRGDSWRYIVGLTFCIISVSNAMQWITFSAIVEEVRAYFNMSAVQVNYLATTYVIAYVLIVFLSCKLYEVTGLKVGVVIAASTNAIGSLIKLLALYVWPNMVLLYMAQVFNSVTEVLTIATPPLIANRWFPEGQRMVANTVLSSALNFGCGIGVLIPTFFVTPEKQERRHLAHLFWFQFAICSGALIMAIFFVPLRPRYMASYAAARQQENEAKHLEVLRGIVRRRKGRSKRERVQQRHEGQEGQGEGGTVVCDEHGEQDVQSINVFSTIKDALHMLKDNSSFVFLMIASAAELGLIWAVATVLPQCLSPFGVSEVESGWIGFSNLVLGTVVAPFLMHLVERNRRYKTVLVSIAMILTLNMSVLVLSLAFGPPPQDNRNYYVVVAFVLWGGVAGLCQNFMMPLMFEFVIELTFPMAESTSAPVLTWAACLSNLILTIVFGEMLGDAPTRGEAVNVFIGATVVCFLGGIALLLVYPYRRRCEYELLMKERGERMLVAAAAA</sequence>
<dbReference type="VEuPathDB" id="TriTrypDB:TRSC58_04763"/>
<feature type="transmembrane region" description="Helical" evidence="6">
    <location>
        <begin position="6"/>
        <end position="25"/>
    </location>
</feature>
<gene>
    <name evidence="8" type="ORF">TraAM80_03190</name>
</gene>
<feature type="transmembrane region" description="Helical" evidence="6">
    <location>
        <begin position="527"/>
        <end position="551"/>
    </location>
</feature>
<feature type="transmembrane region" description="Helical" evidence="6">
    <location>
        <begin position="83"/>
        <end position="103"/>
    </location>
</feature>
<feature type="transmembrane region" description="Helical" evidence="6">
    <location>
        <begin position="455"/>
        <end position="475"/>
    </location>
</feature>
<protein>
    <submittedName>
        <fullName evidence="8">Putative MFS transporter</fullName>
    </submittedName>
</protein>
<feature type="transmembrane region" description="Helical" evidence="6">
    <location>
        <begin position="123"/>
        <end position="143"/>
    </location>
</feature>
<feature type="transmembrane region" description="Helical" evidence="6">
    <location>
        <begin position="358"/>
        <end position="379"/>
    </location>
</feature>
<dbReference type="Pfam" id="PF07690">
    <property type="entry name" value="MFS_1"/>
    <property type="match status" value="1"/>
</dbReference>
<dbReference type="InterPro" id="IPR036259">
    <property type="entry name" value="MFS_trans_sf"/>
</dbReference>
<feature type="transmembrane region" description="Helical" evidence="6">
    <location>
        <begin position="496"/>
        <end position="515"/>
    </location>
</feature>
<dbReference type="EMBL" id="MKGL01000080">
    <property type="protein sequence ID" value="RNF07743.1"/>
    <property type="molecule type" value="Genomic_DNA"/>
</dbReference>
<evidence type="ECO:0000256" key="6">
    <source>
        <dbReference type="SAM" id="Phobius"/>
    </source>
</evidence>
<dbReference type="OMA" id="GLCQNFM"/>
<dbReference type="GeneID" id="40327123"/>
<dbReference type="SUPFAM" id="SSF103473">
    <property type="entry name" value="MFS general substrate transporter"/>
    <property type="match status" value="1"/>
</dbReference>
<proteinExistence type="predicted"/>
<evidence type="ECO:0000256" key="1">
    <source>
        <dbReference type="ARBA" id="ARBA00004141"/>
    </source>
</evidence>
<feature type="transmembrane region" description="Helical" evidence="6">
    <location>
        <begin position="212"/>
        <end position="236"/>
    </location>
</feature>
<evidence type="ECO:0000313" key="9">
    <source>
        <dbReference type="Proteomes" id="UP000283634"/>
    </source>
</evidence>